<reference evidence="8" key="1">
    <citation type="submission" date="2020-10" db="EMBL/GenBank/DDBJ databases">
        <authorList>
            <person name="Castelo-Branco R."/>
            <person name="Eusebio N."/>
            <person name="Adriana R."/>
            <person name="Vieira A."/>
            <person name="Brugerolle De Fraissinette N."/>
            <person name="Rezende De Castro R."/>
            <person name="Schneider M.P."/>
            <person name="Vasconcelos V."/>
            <person name="Leao P.N."/>
        </authorList>
    </citation>
    <scope>NUCLEOTIDE SEQUENCE</scope>
    <source>
        <strain evidence="8">LEGE 06105</strain>
    </source>
</reference>
<dbReference type="GO" id="GO:0005506">
    <property type="term" value="F:iron ion binding"/>
    <property type="evidence" value="ECO:0007669"/>
    <property type="project" value="InterPro"/>
</dbReference>
<sequence length="301" mass="34997">MLLILLPIIVSGVFLVLFLLERLNPLREPTRSLMERIKVNAGVSAIAAAINLVMVQTTALFTIEWAERQSFGLVRQMPLQPLVQGAIAFLLLDLTFYYWHRANHQIPFLWRFHNAHHIDPDLDVSTGFRFHFVEMILSIGVRGIQVVLIGASVWAYVIYELVYQTNTLFHHSNVYLPLPLERWLNRLLVTPRMHGIHHSWVQEETNSNYSVIFPWWDRLHHTLHLNVPQSEITIGVPAYSEPNDNMLLNVLLIPFRHQRNYWLKADQTSVKRNPEVLGEDPTHMVSLEEVDQSSDRQESYS</sequence>
<name>A0A8J7JZR7_9CYAN</name>
<dbReference type="GO" id="GO:0016491">
    <property type="term" value="F:oxidoreductase activity"/>
    <property type="evidence" value="ECO:0007669"/>
    <property type="project" value="InterPro"/>
</dbReference>
<dbReference type="Pfam" id="PF04116">
    <property type="entry name" value="FA_hydroxylase"/>
    <property type="match status" value="1"/>
</dbReference>
<feature type="transmembrane region" description="Helical" evidence="6">
    <location>
        <begin position="82"/>
        <end position="100"/>
    </location>
</feature>
<evidence type="ECO:0000259" key="7">
    <source>
        <dbReference type="Pfam" id="PF04116"/>
    </source>
</evidence>
<feature type="transmembrane region" description="Helical" evidence="6">
    <location>
        <begin position="41"/>
        <end position="61"/>
    </location>
</feature>
<feature type="domain" description="Fatty acid hydroxylase" evidence="7">
    <location>
        <begin position="86"/>
        <end position="222"/>
    </location>
</feature>
<dbReference type="GO" id="GO:0008610">
    <property type="term" value="P:lipid biosynthetic process"/>
    <property type="evidence" value="ECO:0007669"/>
    <property type="project" value="InterPro"/>
</dbReference>
<feature type="transmembrane region" description="Helical" evidence="6">
    <location>
        <begin position="135"/>
        <end position="159"/>
    </location>
</feature>
<evidence type="ECO:0000256" key="3">
    <source>
        <dbReference type="ARBA" id="ARBA00022989"/>
    </source>
</evidence>
<protein>
    <submittedName>
        <fullName evidence="8">Sterol desaturase family protein</fullName>
    </submittedName>
</protein>
<dbReference type="EMBL" id="JADEWL010000012">
    <property type="protein sequence ID" value="MBE9212257.1"/>
    <property type="molecule type" value="Genomic_DNA"/>
</dbReference>
<feature type="region of interest" description="Disordered" evidence="5">
    <location>
        <begin position="273"/>
        <end position="301"/>
    </location>
</feature>
<dbReference type="PANTHER" id="PTHR11863">
    <property type="entry name" value="STEROL DESATURASE"/>
    <property type="match status" value="1"/>
</dbReference>
<dbReference type="InterPro" id="IPR050307">
    <property type="entry name" value="Sterol_Desaturase_Related"/>
</dbReference>
<keyword evidence="9" id="KW-1185">Reference proteome</keyword>
<evidence type="ECO:0000256" key="5">
    <source>
        <dbReference type="SAM" id="MobiDB-lite"/>
    </source>
</evidence>
<comment type="caution">
    <text evidence="8">The sequence shown here is derived from an EMBL/GenBank/DDBJ whole genome shotgun (WGS) entry which is preliminary data.</text>
</comment>
<evidence type="ECO:0000313" key="8">
    <source>
        <dbReference type="EMBL" id="MBE9212257.1"/>
    </source>
</evidence>
<accession>A0A8J7JZR7</accession>
<keyword evidence="3 6" id="KW-1133">Transmembrane helix</keyword>
<evidence type="ECO:0000256" key="6">
    <source>
        <dbReference type="SAM" id="Phobius"/>
    </source>
</evidence>
<organism evidence="8 9">
    <name type="scientific">Plectonema cf. radiosum LEGE 06105</name>
    <dbReference type="NCBI Taxonomy" id="945769"/>
    <lineage>
        <taxon>Bacteria</taxon>
        <taxon>Bacillati</taxon>
        <taxon>Cyanobacteriota</taxon>
        <taxon>Cyanophyceae</taxon>
        <taxon>Oscillatoriophycideae</taxon>
        <taxon>Oscillatoriales</taxon>
        <taxon>Microcoleaceae</taxon>
        <taxon>Plectonema</taxon>
    </lineage>
</organism>
<proteinExistence type="predicted"/>
<dbReference type="AlphaFoldDB" id="A0A8J7JZR7"/>
<evidence type="ECO:0000256" key="1">
    <source>
        <dbReference type="ARBA" id="ARBA00004370"/>
    </source>
</evidence>
<keyword evidence="2 6" id="KW-0812">Transmembrane</keyword>
<comment type="subcellular location">
    <subcellularLocation>
        <location evidence="1">Membrane</location>
    </subcellularLocation>
</comment>
<dbReference type="GO" id="GO:0016020">
    <property type="term" value="C:membrane"/>
    <property type="evidence" value="ECO:0007669"/>
    <property type="project" value="UniProtKB-SubCell"/>
</dbReference>
<dbReference type="InterPro" id="IPR006694">
    <property type="entry name" value="Fatty_acid_hydroxylase"/>
</dbReference>
<evidence type="ECO:0000256" key="2">
    <source>
        <dbReference type="ARBA" id="ARBA00022692"/>
    </source>
</evidence>
<gene>
    <name evidence="8" type="ORF">IQ247_05960</name>
</gene>
<keyword evidence="4 6" id="KW-0472">Membrane</keyword>
<evidence type="ECO:0000256" key="4">
    <source>
        <dbReference type="ARBA" id="ARBA00023136"/>
    </source>
</evidence>
<evidence type="ECO:0000313" key="9">
    <source>
        <dbReference type="Proteomes" id="UP000620559"/>
    </source>
</evidence>
<dbReference type="Proteomes" id="UP000620559">
    <property type="component" value="Unassembled WGS sequence"/>
</dbReference>